<evidence type="ECO:0000313" key="1">
    <source>
        <dbReference type="EMBL" id="ADD67410.1"/>
    </source>
</evidence>
<dbReference type="STRING" id="522772.Dacet_0616"/>
<dbReference type="Proteomes" id="UP000002012">
    <property type="component" value="Chromosome"/>
</dbReference>
<dbReference type="HOGENOM" id="CLU_2681632_0_0_0"/>
<evidence type="ECO:0000313" key="2">
    <source>
        <dbReference type="Proteomes" id="UP000002012"/>
    </source>
</evidence>
<dbReference type="EMBL" id="CP001968">
    <property type="protein sequence ID" value="ADD67410.1"/>
    <property type="molecule type" value="Genomic_DNA"/>
</dbReference>
<dbReference type="KEGG" id="dap:Dacet_0616"/>
<reference evidence="1 2" key="1">
    <citation type="journal article" date="2010" name="Stand. Genomic Sci.">
        <title>Complete genome sequence of Denitrovibrio acetiphilus type strain (N2460).</title>
        <authorList>
            <person name="Kiss H."/>
            <person name="Lang E."/>
            <person name="Lapidus A."/>
            <person name="Copeland A."/>
            <person name="Nolan M."/>
            <person name="Glavina Del Rio T."/>
            <person name="Chen F."/>
            <person name="Lucas S."/>
            <person name="Tice H."/>
            <person name="Cheng J.F."/>
            <person name="Han C."/>
            <person name="Goodwin L."/>
            <person name="Pitluck S."/>
            <person name="Liolios K."/>
            <person name="Pati A."/>
            <person name="Ivanova N."/>
            <person name="Mavromatis K."/>
            <person name="Chen A."/>
            <person name="Palaniappan K."/>
            <person name="Land M."/>
            <person name="Hauser L."/>
            <person name="Chang Y.J."/>
            <person name="Jeffries C.D."/>
            <person name="Detter J.C."/>
            <person name="Brettin T."/>
            <person name="Spring S."/>
            <person name="Rohde M."/>
            <person name="Goker M."/>
            <person name="Woyke T."/>
            <person name="Bristow J."/>
            <person name="Eisen J.A."/>
            <person name="Markowitz V."/>
            <person name="Hugenholtz P."/>
            <person name="Kyrpides N.C."/>
            <person name="Klenk H.P."/>
        </authorList>
    </citation>
    <scope>NUCLEOTIDE SEQUENCE [LARGE SCALE GENOMIC DNA]</scope>
    <source>
        <strain evidence="2">DSM 12809 / NBRC 114555 / N2460</strain>
    </source>
</reference>
<name>D4H4L6_DENA2</name>
<dbReference type="AlphaFoldDB" id="D4H4L6"/>
<dbReference type="RefSeq" id="WP_013009954.1">
    <property type="nucleotide sequence ID" value="NC_013943.1"/>
</dbReference>
<keyword evidence="2" id="KW-1185">Reference proteome</keyword>
<sequence>MSVTVWYKRMSEKIQNKLAGFWSLLTVGDDFEKTDSSNSDCKRNEDKAFHLGFRNRKAARLAELRAHRESNQAK</sequence>
<accession>D4H4L6</accession>
<dbReference type="InParanoid" id="D4H4L6"/>
<dbReference type="PaxDb" id="522772-Dacet_0616"/>
<gene>
    <name evidence="1" type="ordered locus">Dacet_0616</name>
</gene>
<proteinExistence type="predicted"/>
<protein>
    <submittedName>
        <fullName evidence="1">Uncharacterized protein</fullName>
    </submittedName>
</protein>
<organism evidence="1 2">
    <name type="scientific">Denitrovibrio acetiphilus (strain DSM 12809 / NBRC 114555 / N2460)</name>
    <dbReference type="NCBI Taxonomy" id="522772"/>
    <lineage>
        <taxon>Bacteria</taxon>
        <taxon>Pseudomonadati</taxon>
        <taxon>Deferribacterota</taxon>
        <taxon>Deferribacteres</taxon>
        <taxon>Deferribacterales</taxon>
        <taxon>Geovibrionaceae</taxon>
        <taxon>Denitrovibrio</taxon>
    </lineage>
</organism>